<dbReference type="AlphaFoldDB" id="A0A345IPR3"/>
<sequence>MILDYLNMFSQAQAVTATAPSTDVIDLGPLYAGNDVRDIGPGYPVEFIAQVASTAAAGGSATVTISLQTSKTSDFASATTLLQTGAIAVADLKVGYRYVATVPHGVQRYLRVNYTVATGPLTAGTFTAGLLLDADAQRSYASAFNITV</sequence>
<evidence type="ECO:0000313" key="2">
    <source>
        <dbReference type="EMBL" id="AXH02468.1"/>
    </source>
</evidence>
<organism evidence="1">
    <name type="scientific">Serratia marcescens</name>
    <dbReference type="NCBI Taxonomy" id="615"/>
    <lineage>
        <taxon>Bacteria</taxon>
        <taxon>Pseudomonadati</taxon>
        <taxon>Pseudomonadota</taxon>
        <taxon>Gammaproteobacteria</taxon>
        <taxon>Enterobacterales</taxon>
        <taxon>Yersiniaceae</taxon>
        <taxon>Serratia</taxon>
    </lineage>
</organism>
<dbReference type="EMBL" id="MH460880">
    <property type="protein sequence ID" value="AXH01835.1"/>
    <property type="molecule type" value="Genomic_DNA"/>
</dbReference>
<dbReference type="EMBL" id="MH460883">
    <property type="protein sequence ID" value="AXH02468.1"/>
    <property type="molecule type" value="Genomic_DNA"/>
</dbReference>
<accession>A0A345IPR3</accession>
<name>A0A345IPR3_SERMA</name>
<reference evidence="1" key="1">
    <citation type="submission" date="2018-06" db="EMBL/GenBank/DDBJ databases">
        <title>SME-4 producing Serratia marcescens from Argentina and comparison with genomes of other SME-producers.</title>
        <authorList>
            <person name="Dabos L."/>
            <person name="Patino Navarrete R."/>
            <person name="Naas T."/>
        </authorList>
    </citation>
    <scope>NUCLEOTIDE SEQUENCE</scope>
    <source>
        <strain evidence="1">CHE4</strain>
        <strain evidence="2">S8</strain>
    </source>
</reference>
<dbReference type="Pfam" id="PF21190">
    <property type="entry name" value="Bbp16"/>
    <property type="match status" value="1"/>
</dbReference>
<dbReference type="RefSeq" id="WP_033648877.1">
    <property type="nucleotide sequence ID" value="NZ_JBBCMX010000006.1"/>
</dbReference>
<dbReference type="InterPro" id="IPR048922">
    <property type="entry name" value="Bbp16"/>
</dbReference>
<evidence type="ECO:0000313" key="1">
    <source>
        <dbReference type="EMBL" id="AXH01835.1"/>
    </source>
</evidence>
<protein>
    <submittedName>
        <fullName evidence="1">Uncharacterized protein</fullName>
    </submittedName>
</protein>
<dbReference type="Gene3D" id="2.60.120.1110">
    <property type="match status" value="1"/>
</dbReference>
<proteinExistence type="predicted"/>